<dbReference type="GO" id="GO:0052689">
    <property type="term" value="F:carboxylic ester hydrolase activity"/>
    <property type="evidence" value="ECO:0007669"/>
    <property type="project" value="TreeGrafter"/>
</dbReference>
<dbReference type="GO" id="GO:0008474">
    <property type="term" value="F:palmitoyl-(protein) hydrolase activity"/>
    <property type="evidence" value="ECO:0007669"/>
    <property type="project" value="UniProtKB-EC"/>
</dbReference>
<dbReference type="SUPFAM" id="SSF53474">
    <property type="entry name" value="alpha/beta-Hydrolases"/>
    <property type="match status" value="1"/>
</dbReference>
<feature type="domain" description="Phospholipase/carboxylesterase/thioesterase" evidence="4">
    <location>
        <begin position="11"/>
        <end position="226"/>
    </location>
</feature>
<organism evidence="5 6">
    <name type="scientific">Ridgeia piscesae</name>
    <name type="common">Tubeworm</name>
    <dbReference type="NCBI Taxonomy" id="27915"/>
    <lineage>
        <taxon>Eukaryota</taxon>
        <taxon>Metazoa</taxon>
        <taxon>Spiralia</taxon>
        <taxon>Lophotrochozoa</taxon>
        <taxon>Annelida</taxon>
        <taxon>Polychaeta</taxon>
        <taxon>Sedentaria</taxon>
        <taxon>Canalipalpata</taxon>
        <taxon>Sabellida</taxon>
        <taxon>Siboglinidae</taxon>
        <taxon>Ridgeia</taxon>
    </lineage>
</organism>
<evidence type="ECO:0000259" key="4">
    <source>
        <dbReference type="Pfam" id="PF02230"/>
    </source>
</evidence>
<sequence length="232" mass="25641">MAFSRTALLKPIVVQSAERHTASLIFLHGSGDTGDGIKAWMRAILGKDLKFRHIRIIYPTAPLRPYTPSGGAVSCVWFDRLQISPAVPEHVETMEETCQTIGELIDQEELSGIPRNRIILGGFSMGAAAAMYYGYQYGRTLAGIFALSGFLNTESAVYETLRSNPGKTPPLHQGHGDTDELVPIEWGKATSVRLASLGVKTSFQSYPIDHEMNWKEIDALTKWVEATLPEKY</sequence>
<name>A0AAD9NWY3_RIDPI</name>
<evidence type="ECO:0000313" key="6">
    <source>
        <dbReference type="Proteomes" id="UP001209878"/>
    </source>
</evidence>
<dbReference type="Proteomes" id="UP001209878">
    <property type="component" value="Unassembled WGS sequence"/>
</dbReference>
<keyword evidence="3" id="KW-0378">Hydrolase</keyword>
<dbReference type="InterPro" id="IPR029058">
    <property type="entry name" value="AB_hydrolase_fold"/>
</dbReference>
<dbReference type="InterPro" id="IPR003140">
    <property type="entry name" value="PLipase/COase/thioEstase"/>
</dbReference>
<gene>
    <name evidence="5" type="ORF">NP493_288g01038</name>
</gene>
<dbReference type="GO" id="GO:0005737">
    <property type="term" value="C:cytoplasm"/>
    <property type="evidence" value="ECO:0007669"/>
    <property type="project" value="TreeGrafter"/>
</dbReference>
<protein>
    <recommendedName>
        <fullName evidence="2">palmitoyl-protein hydrolase</fullName>
        <ecNumber evidence="2">3.1.2.22</ecNumber>
    </recommendedName>
</protein>
<dbReference type="Pfam" id="PF02230">
    <property type="entry name" value="Abhydrolase_2"/>
    <property type="match status" value="1"/>
</dbReference>
<dbReference type="PANTHER" id="PTHR10655:SF17">
    <property type="entry name" value="LYSOPHOSPHOLIPASE-LIKE PROTEIN 1"/>
    <property type="match status" value="1"/>
</dbReference>
<dbReference type="AlphaFoldDB" id="A0AAD9NWY3"/>
<dbReference type="PANTHER" id="PTHR10655">
    <property type="entry name" value="LYSOPHOSPHOLIPASE-RELATED"/>
    <property type="match status" value="1"/>
</dbReference>
<dbReference type="EC" id="3.1.2.22" evidence="2"/>
<comment type="caution">
    <text evidence="5">The sequence shown here is derived from an EMBL/GenBank/DDBJ whole genome shotgun (WGS) entry which is preliminary data.</text>
</comment>
<reference evidence="5" key="1">
    <citation type="journal article" date="2023" name="Mol. Biol. Evol.">
        <title>Third-Generation Sequencing Reveals the Adaptive Role of the Epigenome in Three Deep-Sea Polychaetes.</title>
        <authorList>
            <person name="Perez M."/>
            <person name="Aroh O."/>
            <person name="Sun Y."/>
            <person name="Lan Y."/>
            <person name="Juniper S.K."/>
            <person name="Young C.R."/>
            <person name="Angers B."/>
            <person name="Qian P.Y."/>
        </authorList>
    </citation>
    <scope>NUCLEOTIDE SEQUENCE</scope>
    <source>
        <strain evidence="5">R07B-5</strain>
    </source>
</reference>
<evidence type="ECO:0000256" key="3">
    <source>
        <dbReference type="ARBA" id="ARBA00022801"/>
    </source>
</evidence>
<comment type="similarity">
    <text evidence="1">Belongs to the AB hydrolase superfamily. AB hydrolase 2 family.</text>
</comment>
<evidence type="ECO:0000256" key="2">
    <source>
        <dbReference type="ARBA" id="ARBA00012423"/>
    </source>
</evidence>
<evidence type="ECO:0000256" key="1">
    <source>
        <dbReference type="ARBA" id="ARBA00006499"/>
    </source>
</evidence>
<evidence type="ECO:0000313" key="5">
    <source>
        <dbReference type="EMBL" id="KAK2183975.1"/>
    </source>
</evidence>
<accession>A0AAD9NWY3</accession>
<keyword evidence="6" id="KW-1185">Reference proteome</keyword>
<dbReference type="EMBL" id="JAODUO010000288">
    <property type="protein sequence ID" value="KAK2183975.1"/>
    <property type="molecule type" value="Genomic_DNA"/>
</dbReference>
<proteinExistence type="inferred from homology"/>
<dbReference type="Gene3D" id="3.40.50.1820">
    <property type="entry name" value="alpha/beta hydrolase"/>
    <property type="match status" value="1"/>
</dbReference>
<dbReference type="InterPro" id="IPR050565">
    <property type="entry name" value="LYPA1-2/EST-like"/>
</dbReference>